<dbReference type="EMBL" id="JAPZBU010000008">
    <property type="protein sequence ID" value="KAJ5391950.1"/>
    <property type="molecule type" value="Genomic_DNA"/>
</dbReference>
<protein>
    <submittedName>
        <fullName evidence="2">Uncharacterized protein</fullName>
    </submittedName>
</protein>
<proteinExistence type="predicted"/>
<dbReference type="InterPro" id="IPR053221">
    <property type="entry name" value="Burnettramic_acid_biosynth"/>
</dbReference>
<dbReference type="AlphaFoldDB" id="A0A9W9VZD4"/>
<feature type="compositionally biased region" description="Basic and acidic residues" evidence="1">
    <location>
        <begin position="13"/>
        <end position="25"/>
    </location>
</feature>
<gene>
    <name evidence="2" type="ORF">N7509_007440</name>
</gene>
<name>A0A9W9VZD4_9EURO</name>
<feature type="compositionally biased region" description="Low complexity" evidence="1">
    <location>
        <begin position="184"/>
        <end position="193"/>
    </location>
</feature>
<feature type="region of interest" description="Disordered" evidence="1">
    <location>
        <begin position="374"/>
        <end position="394"/>
    </location>
</feature>
<keyword evidence="3" id="KW-1185">Reference proteome</keyword>
<reference evidence="2" key="2">
    <citation type="journal article" date="2023" name="IMA Fungus">
        <title>Comparative genomic study of the Penicillium genus elucidates a diverse pangenome and 15 lateral gene transfer events.</title>
        <authorList>
            <person name="Petersen C."/>
            <person name="Sorensen T."/>
            <person name="Nielsen M.R."/>
            <person name="Sondergaard T.E."/>
            <person name="Sorensen J.L."/>
            <person name="Fitzpatrick D.A."/>
            <person name="Frisvad J.C."/>
            <person name="Nielsen K.L."/>
        </authorList>
    </citation>
    <scope>NUCLEOTIDE SEQUENCE</scope>
    <source>
        <strain evidence="2">IBT 29677</strain>
    </source>
</reference>
<feature type="region of interest" description="Disordered" evidence="1">
    <location>
        <begin position="153"/>
        <end position="216"/>
    </location>
</feature>
<dbReference type="RefSeq" id="XP_056487628.1">
    <property type="nucleotide sequence ID" value="XM_056632077.1"/>
</dbReference>
<dbReference type="PANTHER" id="PTHR38887:SF1">
    <property type="entry name" value="RAS MODIFICATION PROTEIN ERF4"/>
    <property type="match status" value="1"/>
</dbReference>
<evidence type="ECO:0000313" key="2">
    <source>
        <dbReference type="EMBL" id="KAJ5391950.1"/>
    </source>
</evidence>
<feature type="compositionally biased region" description="Low complexity" evidence="1">
    <location>
        <begin position="155"/>
        <end position="168"/>
    </location>
</feature>
<evidence type="ECO:0000313" key="3">
    <source>
        <dbReference type="Proteomes" id="UP001147747"/>
    </source>
</evidence>
<sequence length="480" mass="52153">MSDKKSSSNPFEDLDRHHAEQEMENRGLPPYSRVAPNSASEDPAVNDSKDSKKPQPEIYDAPEVVPQVDRETLPEVVPVEENLPEVRVAENTHYYNQNQAFAPPANGSGYPPADGKGYPPVNGPGYAPSDGKGYSPVGGSGYPPANGPGYPPAFGPGYAPADGQGYPPANGPGYPPAFGPGYPPADGQGYPQAGGPGYPPAYGPGYPPTNAPGYSPTPMPNPQDRTIAIPAVDSSPGSPLLRAYVPMLNKYNLPQESFFRFLDSLNDVITTNPPMQVLDVTGGILKSVPILFPLHWIGSAFSGLANISEQSKSKSRSDSALKQANKEIFGPRGLKAELANLDALAYIAKIPILDPQGKINKNSTVVRQLADMSRAYRERRNGSDSKEQDQKQAHELDLQQQRLHVLQPWIQDLQLDIKPTAKSRLTRFNSALKKYNDPRRQDSNYRSENGDEQDRFRKCLWLVIREVDGNGGQSQAGPSK</sequence>
<dbReference type="PANTHER" id="PTHR38887">
    <property type="entry name" value="CHROMOSOME 21, WHOLE GENOME SHOTGUN SEQUENCE"/>
    <property type="match status" value="1"/>
</dbReference>
<feature type="compositionally biased region" description="Basic and acidic residues" evidence="1">
    <location>
        <begin position="434"/>
        <end position="451"/>
    </location>
</feature>
<accession>A0A9W9VZD4</accession>
<feature type="region of interest" description="Disordered" evidence="1">
    <location>
        <begin position="432"/>
        <end position="451"/>
    </location>
</feature>
<dbReference type="Proteomes" id="UP001147747">
    <property type="component" value="Unassembled WGS sequence"/>
</dbReference>
<comment type="caution">
    <text evidence="2">The sequence shown here is derived from an EMBL/GenBank/DDBJ whole genome shotgun (WGS) entry which is preliminary data.</text>
</comment>
<reference evidence="2" key="1">
    <citation type="submission" date="2022-12" db="EMBL/GenBank/DDBJ databases">
        <authorList>
            <person name="Petersen C."/>
        </authorList>
    </citation>
    <scope>NUCLEOTIDE SEQUENCE</scope>
    <source>
        <strain evidence="2">IBT 29677</strain>
    </source>
</reference>
<feature type="region of interest" description="Disordered" evidence="1">
    <location>
        <begin position="90"/>
        <end position="130"/>
    </location>
</feature>
<feature type="compositionally biased region" description="Pro residues" evidence="1">
    <location>
        <begin position="169"/>
        <end position="183"/>
    </location>
</feature>
<dbReference type="GeneID" id="81371057"/>
<evidence type="ECO:0000256" key="1">
    <source>
        <dbReference type="SAM" id="MobiDB-lite"/>
    </source>
</evidence>
<feature type="compositionally biased region" description="Pro residues" evidence="1">
    <location>
        <begin position="197"/>
        <end position="216"/>
    </location>
</feature>
<dbReference type="OrthoDB" id="3068835at2759"/>
<feature type="region of interest" description="Disordered" evidence="1">
    <location>
        <begin position="1"/>
        <end position="77"/>
    </location>
</feature>
<organism evidence="2 3">
    <name type="scientific">Penicillium cosmopolitanum</name>
    <dbReference type="NCBI Taxonomy" id="1131564"/>
    <lineage>
        <taxon>Eukaryota</taxon>
        <taxon>Fungi</taxon>
        <taxon>Dikarya</taxon>
        <taxon>Ascomycota</taxon>
        <taxon>Pezizomycotina</taxon>
        <taxon>Eurotiomycetes</taxon>
        <taxon>Eurotiomycetidae</taxon>
        <taxon>Eurotiales</taxon>
        <taxon>Aspergillaceae</taxon>
        <taxon>Penicillium</taxon>
    </lineage>
</organism>